<reference evidence="2 3" key="1">
    <citation type="journal article" date="2016" name="Proc. Natl. Acad. Sci. U.S.A.">
        <title>Lipid metabolic changes in an early divergent fungus govern the establishment of a mutualistic symbiosis with endobacteria.</title>
        <authorList>
            <person name="Lastovetsky O.A."/>
            <person name="Gaspar M.L."/>
            <person name="Mondo S.J."/>
            <person name="LaButti K.M."/>
            <person name="Sandor L."/>
            <person name="Grigoriev I.V."/>
            <person name="Henry S.A."/>
            <person name="Pawlowska T.E."/>
        </authorList>
    </citation>
    <scope>NUCLEOTIDE SEQUENCE [LARGE SCALE GENOMIC DNA]</scope>
    <source>
        <strain evidence="2 3">ATCC 11559</strain>
    </source>
</reference>
<dbReference type="EMBL" id="KV921308">
    <property type="protein sequence ID" value="ORE19544.1"/>
    <property type="molecule type" value="Genomic_DNA"/>
</dbReference>
<organism evidence="2 3">
    <name type="scientific">Rhizopus microsporus</name>
    <dbReference type="NCBI Taxonomy" id="58291"/>
    <lineage>
        <taxon>Eukaryota</taxon>
        <taxon>Fungi</taxon>
        <taxon>Fungi incertae sedis</taxon>
        <taxon>Mucoromycota</taxon>
        <taxon>Mucoromycotina</taxon>
        <taxon>Mucoromycetes</taxon>
        <taxon>Mucorales</taxon>
        <taxon>Mucorineae</taxon>
        <taxon>Rhizopodaceae</taxon>
        <taxon>Rhizopus</taxon>
    </lineage>
</organism>
<evidence type="ECO:0000256" key="1">
    <source>
        <dbReference type="SAM" id="Phobius"/>
    </source>
</evidence>
<protein>
    <submittedName>
        <fullName evidence="2">Uncharacterized protein</fullName>
    </submittedName>
</protein>
<dbReference type="AlphaFoldDB" id="A0A1X0S5K1"/>
<evidence type="ECO:0000313" key="3">
    <source>
        <dbReference type="Proteomes" id="UP000242381"/>
    </source>
</evidence>
<evidence type="ECO:0000313" key="2">
    <source>
        <dbReference type="EMBL" id="ORE19544.1"/>
    </source>
</evidence>
<keyword evidence="1" id="KW-0472">Membrane</keyword>
<proteinExistence type="predicted"/>
<name>A0A1X0S5K1_RHIZD</name>
<gene>
    <name evidence="2" type="ORF">BCV71DRAFT_233940</name>
</gene>
<keyword evidence="1" id="KW-0812">Transmembrane</keyword>
<sequence>MLGLLVEAHGPQAAIKKVAHLKRKIVKKIPNYNFSVLNILIELEKNIGKAPSVIKAEAAVLLASKLYSYYKQQVDICLFAPMIIQLILYGNATCALFLQELLIMKNAFQMTNDQM</sequence>
<dbReference type="Proteomes" id="UP000242381">
    <property type="component" value="Unassembled WGS sequence"/>
</dbReference>
<feature type="transmembrane region" description="Helical" evidence="1">
    <location>
        <begin position="78"/>
        <end position="98"/>
    </location>
</feature>
<accession>A0A1X0S5K1</accession>
<keyword evidence="1" id="KW-1133">Transmembrane helix</keyword>